<dbReference type="PANTHER" id="PTHR34203:SF15">
    <property type="entry name" value="SLL1173 PROTEIN"/>
    <property type="match status" value="1"/>
</dbReference>
<name>A0ABT3TNF5_9GAMM</name>
<evidence type="ECO:0000313" key="3">
    <source>
        <dbReference type="Proteomes" id="UP001143362"/>
    </source>
</evidence>
<feature type="domain" description="Methyltransferase FkbM" evidence="1">
    <location>
        <begin position="75"/>
        <end position="223"/>
    </location>
</feature>
<protein>
    <submittedName>
        <fullName evidence="2">FkbM family methyltransferase</fullName>
    </submittedName>
</protein>
<evidence type="ECO:0000313" key="2">
    <source>
        <dbReference type="EMBL" id="MCX2983300.1"/>
    </source>
</evidence>
<dbReference type="GO" id="GO:0008168">
    <property type="term" value="F:methyltransferase activity"/>
    <property type="evidence" value="ECO:0007669"/>
    <property type="project" value="UniProtKB-KW"/>
</dbReference>
<dbReference type="InterPro" id="IPR029063">
    <property type="entry name" value="SAM-dependent_MTases_sf"/>
</dbReference>
<dbReference type="EMBL" id="SHNN01000006">
    <property type="protein sequence ID" value="MCX2983300.1"/>
    <property type="molecule type" value="Genomic_DNA"/>
</dbReference>
<proteinExistence type="predicted"/>
<gene>
    <name evidence="2" type="ORF">EYC98_20760</name>
</gene>
<dbReference type="PANTHER" id="PTHR34203">
    <property type="entry name" value="METHYLTRANSFERASE, FKBM FAMILY PROTEIN"/>
    <property type="match status" value="1"/>
</dbReference>
<dbReference type="NCBIfam" id="TIGR01444">
    <property type="entry name" value="fkbM_fam"/>
    <property type="match status" value="1"/>
</dbReference>
<dbReference type="InterPro" id="IPR052514">
    <property type="entry name" value="SAM-dependent_MTase"/>
</dbReference>
<dbReference type="InterPro" id="IPR006342">
    <property type="entry name" value="FkbM_mtfrase"/>
</dbReference>
<keyword evidence="3" id="KW-1185">Reference proteome</keyword>
<sequence length="434" mass="48624">MSLKTLKYFIQRYTGFASRNFCRLRIDGLSQDLFITVHDKIDTEVSATIRDKGIWEPDETRLLINALEPGHSFIDIGANIGYFSLLAAVLVGEEGSVLAFEPDPSNYALLQKNIHANNSTNVYAFKLALSDQASSGHLYLNDSNLGDHQIFSNDDSRVSVPIEIKRADDVILPEISRTNFIKIDTQGSEFHVLRGMSTLLQNSCDNLGMLIELSPNSLSEFGVDPHLPVQLMVEYRLEFYLLKEGKLVSCSPENLHQWIAVTQMDADSEGFMNLFCCSPGFLPPGGWSDLPLVDLDPLDVLLGGALAAWNGHRVCCSDAGEFVYLKRGWDLPSDWGIRMNAEEALINFKPAAFLKPGTVLFTFDIWWEESDLDILLEVYINEELIGSVSREVCAIEFASQHFEKEMVSIRLRRDDSASSNKGLGLAAVEWRWID</sequence>
<dbReference type="Proteomes" id="UP001143362">
    <property type="component" value="Unassembled WGS sequence"/>
</dbReference>
<dbReference type="RefSeq" id="WP_279247334.1">
    <property type="nucleotide sequence ID" value="NZ_SHNN01000006.1"/>
</dbReference>
<reference evidence="2" key="1">
    <citation type="submission" date="2019-02" db="EMBL/GenBank/DDBJ databases">
        <authorList>
            <person name="Li S.-H."/>
        </authorList>
    </citation>
    <scope>NUCLEOTIDE SEQUENCE</scope>
    <source>
        <strain evidence="2">IMCC14734</strain>
    </source>
</reference>
<dbReference type="Gene3D" id="3.40.50.150">
    <property type="entry name" value="Vaccinia Virus protein VP39"/>
    <property type="match status" value="1"/>
</dbReference>
<dbReference type="GO" id="GO:0032259">
    <property type="term" value="P:methylation"/>
    <property type="evidence" value="ECO:0007669"/>
    <property type="project" value="UniProtKB-KW"/>
</dbReference>
<keyword evidence="2" id="KW-0808">Transferase</keyword>
<dbReference type="Pfam" id="PF05050">
    <property type="entry name" value="Methyltransf_21"/>
    <property type="match status" value="1"/>
</dbReference>
<evidence type="ECO:0000259" key="1">
    <source>
        <dbReference type="Pfam" id="PF05050"/>
    </source>
</evidence>
<keyword evidence="2" id="KW-0489">Methyltransferase</keyword>
<dbReference type="SUPFAM" id="SSF53335">
    <property type="entry name" value="S-adenosyl-L-methionine-dependent methyltransferases"/>
    <property type="match status" value="1"/>
</dbReference>
<organism evidence="2 3">
    <name type="scientific">Candidatus Litorirhabdus singularis</name>
    <dbReference type="NCBI Taxonomy" id="2518993"/>
    <lineage>
        <taxon>Bacteria</taxon>
        <taxon>Pseudomonadati</taxon>
        <taxon>Pseudomonadota</taxon>
        <taxon>Gammaproteobacteria</taxon>
        <taxon>Cellvibrionales</taxon>
        <taxon>Halieaceae</taxon>
        <taxon>Candidatus Litorirhabdus</taxon>
    </lineage>
</organism>
<comment type="caution">
    <text evidence="2">The sequence shown here is derived from an EMBL/GenBank/DDBJ whole genome shotgun (WGS) entry which is preliminary data.</text>
</comment>
<accession>A0ABT3TNF5</accession>